<evidence type="ECO:0000313" key="3">
    <source>
        <dbReference type="Proteomes" id="UP001235744"/>
    </source>
</evidence>
<dbReference type="Proteomes" id="UP001235744">
    <property type="component" value="Chromosome"/>
</dbReference>
<proteinExistence type="predicted"/>
<protein>
    <submittedName>
        <fullName evidence="2">Phenylalanine--tRNA ligase beta subunit-related protein</fullName>
    </submittedName>
</protein>
<sequence>MTTPTFRKVAVTPEARALVPGVQVLTLEAQISAAGPAPADDVWAEAHAQWTGASRAEVRAAPNVTAYRELSRLIGSHPDKRPPSVQALIDRGLRAKPLGAWPKINPAVDAVNAVAVRDLVALGLFDRDMLEGEVALRLTDGTEEFTALGADGPVTLEAGGLVLADEKRVLSQFAHRDGVHQAVTAQTRRVLLLACSVPGVDEDTCRDALLAAAALLGAAAR</sequence>
<dbReference type="InterPro" id="IPR005146">
    <property type="entry name" value="B3/B4_tRNA-bd"/>
</dbReference>
<dbReference type="PANTHER" id="PTHR39209:SF2">
    <property type="entry name" value="CYTOPLASMIC PROTEIN"/>
    <property type="match status" value="1"/>
</dbReference>
<accession>A0ABY9ISI9</accession>
<name>A0ABY9ISI9_9ACTN</name>
<organism evidence="2 3">
    <name type="scientific">Streptomyces poriferorum</name>
    <dbReference type="NCBI Taxonomy" id="2798799"/>
    <lineage>
        <taxon>Bacteria</taxon>
        <taxon>Bacillati</taxon>
        <taxon>Actinomycetota</taxon>
        <taxon>Actinomycetes</taxon>
        <taxon>Kitasatosporales</taxon>
        <taxon>Streptomycetaceae</taxon>
        <taxon>Streptomyces</taxon>
    </lineage>
</organism>
<gene>
    <name evidence="2" type="ORF">P8A19_23450</name>
</gene>
<dbReference type="PANTHER" id="PTHR39209">
    <property type="match status" value="1"/>
</dbReference>
<feature type="domain" description="B3/B4 tRNA-binding" evidence="1">
    <location>
        <begin position="65"/>
        <end position="221"/>
    </location>
</feature>
<keyword evidence="2" id="KW-0436">Ligase</keyword>
<dbReference type="Pfam" id="PF03483">
    <property type="entry name" value="B3_4"/>
    <property type="match status" value="1"/>
</dbReference>
<dbReference type="EMBL" id="CP120988">
    <property type="protein sequence ID" value="WLQ58200.1"/>
    <property type="molecule type" value="Genomic_DNA"/>
</dbReference>
<dbReference type="GO" id="GO:0016874">
    <property type="term" value="F:ligase activity"/>
    <property type="evidence" value="ECO:0007669"/>
    <property type="project" value="UniProtKB-KW"/>
</dbReference>
<reference evidence="2 3" key="1">
    <citation type="submission" date="2023-03" db="EMBL/GenBank/DDBJ databases">
        <title>Isolation and description of six Streptomyces strains from soil environments, able to metabolize different microbial glucans.</title>
        <authorList>
            <person name="Widen T."/>
            <person name="Larsbrink J."/>
        </authorList>
    </citation>
    <scope>NUCLEOTIDE SEQUENCE [LARGE SCALE GENOMIC DNA]</scope>
    <source>
        <strain evidence="2 3">Alt2</strain>
    </source>
</reference>
<keyword evidence="3" id="KW-1185">Reference proteome</keyword>
<dbReference type="SMART" id="SM00873">
    <property type="entry name" value="B3_4"/>
    <property type="match status" value="1"/>
</dbReference>
<evidence type="ECO:0000259" key="1">
    <source>
        <dbReference type="SMART" id="SM00873"/>
    </source>
</evidence>
<dbReference type="RefSeq" id="WP_219567247.1">
    <property type="nucleotide sequence ID" value="NZ_CP120988.1"/>
</dbReference>
<evidence type="ECO:0000313" key="2">
    <source>
        <dbReference type="EMBL" id="WLQ58200.1"/>
    </source>
</evidence>